<dbReference type="Proteomes" id="UP000316621">
    <property type="component" value="Chromosome 7"/>
</dbReference>
<organism evidence="2 3">
    <name type="scientific">Papaver somniferum</name>
    <name type="common">Opium poppy</name>
    <dbReference type="NCBI Taxonomy" id="3469"/>
    <lineage>
        <taxon>Eukaryota</taxon>
        <taxon>Viridiplantae</taxon>
        <taxon>Streptophyta</taxon>
        <taxon>Embryophyta</taxon>
        <taxon>Tracheophyta</taxon>
        <taxon>Spermatophyta</taxon>
        <taxon>Magnoliopsida</taxon>
        <taxon>Ranunculales</taxon>
        <taxon>Papaveraceae</taxon>
        <taxon>Papaveroideae</taxon>
        <taxon>Papaver</taxon>
    </lineage>
</organism>
<evidence type="ECO:0000256" key="1">
    <source>
        <dbReference type="SAM" id="MobiDB-lite"/>
    </source>
</evidence>
<name>A0A4Y7KFA3_PAPSO</name>
<keyword evidence="3" id="KW-1185">Reference proteome</keyword>
<reference evidence="2 3" key="1">
    <citation type="journal article" date="2018" name="Science">
        <title>The opium poppy genome and morphinan production.</title>
        <authorList>
            <person name="Guo L."/>
            <person name="Winzer T."/>
            <person name="Yang X."/>
            <person name="Li Y."/>
            <person name="Ning Z."/>
            <person name="He Z."/>
            <person name="Teodor R."/>
            <person name="Lu Y."/>
            <person name="Bowser T.A."/>
            <person name="Graham I.A."/>
            <person name="Ye K."/>
        </authorList>
    </citation>
    <scope>NUCLEOTIDE SEQUENCE [LARGE SCALE GENOMIC DNA]</scope>
    <source>
        <strain evidence="3">cv. HN1</strain>
        <tissue evidence="2">Leaves</tissue>
    </source>
</reference>
<dbReference type="AlphaFoldDB" id="A0A4Y7KFA3"/>
<gene>
    <name evidence="2" type="ORF">C5167_034217</name>
</gene>
<evidence type="ECO:0000313" key="3">
    <source>
        <dbReference type="Proteomes" id="UP000316621"/>
    </source>
</evidence>
<feature type="region of interest" description="Disordered" evidence="1">
    <location>
        <begin position="306"/>
        <end position="333"/>
    </location>
</feature>
<dbReference type="STRING" id="3469.A0A4Y7KFA3"/>
<accession>A0A4Y7KFA3</accession>
<evidence type="ECO:0008006" key="4">
    <source>
        <dbReference type="Google" id="ProtNLM"/>
    </source>
</evidence>
<dbReference type="OMA" id="KFDHMGG"/>
<dbReference type="Gramene" id="RZC71042">
    <property type="protein sequence ID" value="RZC71042"/>
    <property type="gene ID" value="C5167_034217"/>
</dbReference>
<evidence type="ECO:0000313" key="2">
    <source>
        <dbReference type="EMBL" id="RZC71042.1"/>
    </source>
</evidence>
<dbReference type="PANTHER" id="PTHR33600:SF4">
    <property type="entry name" value="PLASTID DIVISION PROTEIN PDV1"/>
    <property type="match status" value="1"/>
</dbReference>
<proteinExistence type="predicted"/>
<dbReference type="EMBL" id="CM010721">
    <property type="protein sequence ID" value="RZC71042.1"/>
    <property type="molecule type" value="Genomic_DNA"/>
</dbReference>
<protein>
    <recommendedName>
        <fullName evidence="4">Plastid division protein PDV1</fullName>
    </recommendedName>
</protein>
<dbReference type="GO" id="GO:0010020">
    <property type="term" value="P:chloroplast fission"/>
    <property type="evidence" value="ECO:0007669"/>
    <property type="project" value="InterPro"/>
</dbReference>
<dbReference type="PANTHER" id="PTHR33600">
    <property type="entry name" value="PLASTID DIVISION PROTEIN PDV2"/>
    <property type="match status" value="1"/>
</dbReference>
<sequence length="333" mass="37462">MMKWEMEIEEIEAVLEKIWDLHDKLSDAIHSISRSHFLNSIKTLKKSDDVYFARDNNEKKKPTNNNGNEERNGFVFMKEYRLVDDAAIAEAKSLNAIRAALENLEDQLEFFHCFLSSSTGDGYVTDIKELECKGTKPFFGCSTSSYFSDFLSYEIYEEKTVQTQQRAERDAAIARIEQSRVVLAMRLADHHGKQYRVIEEALAFVGGVHDSTRFVTPENLFGSPKSRSGENLVNHEGKCSSIVLRMLSSFVFVKKSLKLDQMGGILGSAALVAGSMLALLHLHQVNFKNNFSVEIPQSQDVLSYGKRSSKKFSGENSSSNGRARDLDVFAARG</sequence>
<dbReference type="InterPro" id="IPR038939">
    <property type="entry name" value="PDV1/PDV2"/>
</dbReference>